<organism evidence="4 5">
    <name type="scientific">Leptosia nina</name>
    <dbReference type="NCBI Taxonomy" id="320188"/>
    <lineage>
        <taxon>Eukaryota</taxon>
        <taxon>Metazoa</taxon>
        <taxon>Ecdysozoa</taxon>
        <taxon>Arthropoda</taxon>
        <taxon>Hexapoda</taxon>
        <taxon>Insecta</taxon>
        <taxon>Pterygota</taxon>
        <taxon>Neoptera</taxon>
        <taxon>Endopterygota</taxon>
        <taxon>Lepidoptera</taxon>
        <taxon>Glossata</taxon>
        <taxon>Ditrysia</taxon>
        <taxon>Papilionoidea</taxon>
        <taxon>Pieridae</taxon>
        <taxon>Pierinae</taxon>
        <taxon>Leptosia</taxon>
    </lineage>
</organism>
<gene>
    <name evidence="4" type="ORF">LNINA_LOCUS1828</name>
</gene>
<name>A0AAV1IXK5_9NEOP</name>
<evidence type="ECO:0000313" key="4">
    <source>
        <dbReference type="EMBL" id="CAK1541879.1"/>
    </source>
</evidence>
<dbReference type="SUPFAM" id="SSF109604">
    <property type="entry name" value="HD-domain/PDEase-like"/>
    <property type="match status" value="1"/>
</dbReference>
<comment type="caution">
    <text evidence="4">The sequence shown here is derived from an EMBL/GenBank/DDBJ whole genome shotgun (WGS) entry which is preliminary data.</text>
</comment>
<evidence type="ECO:0000256" key="2">
    <source>
        <dbReference type="ARBA" id="ARBA00022801"/>
    </source>
</evidence>
<feature type="domain" description="PDEase" evidence="3">
    <location>
        <begin position="1"/>
        <end position="100"/>
    </location>
</feature>
<dbReference type="Proteomes" id="UP001497472">
    <property type="component" value="Unassembled WGS sequence"/>
</dbReference>
<reference evidence="4 5" key="1">
    <citation type="submission" date="2023-11" db="EMBL/GenBank/DDBJ databases">
        <authorList>
            <person name="Okamura Y."/>
        </authorList>
    </citation>
    <scope>NUCLEOTIDE SEQUENCE [LARGE SCALE GENOMIC DNA]</scope>
</reference>
<sequence length="123" mass="14141">MTTSDLSASCKPFGVSKVISQSVYEEFYNQGDEERALGYTPLSMMDRSRSLNQPAEQIQFLSVVVIPCLVMVQNIFPNTNPLLDNCRKTQEAWREEIEIRGQKLWRQSESVPRPSRNHFQATD</sequence>
<dbReference type="PROSITE" id="PS51845">
    <property type="entry name" value="PDEASE_I_2"/>
    <property type="match status" value="1"/>
</dbReference>
<dbReference type="InterPro" id="IPR002073">
    <property type="entry name" value="PDEase_catalytic_dom"/>
</dbReference>
<dbReference type="Gene3D" id="1.10.1300.10">
    <property type="entry name" value="3'5'-cyclic nucleotide phosphodiesterase, catalytic domain"/>
    <property type="match status" value="1"/>
</dbReference>
<keyword evidence="5" id="KW-1185">Reference proteome</keyword>
<dbReference type="GO" id="GO:0004114">
    <property type="term" value="F:3',5'-cyclic-nucleotide phosphodiesterase activity"/>
    <property type="evidence" value="ECO:0007669"/>
    <property type="project" value="InterPro"/>
</dbReference>
<keyword evidence="1" id="KW-0479">Metal-binding</keyword>
<dbReference type="AlphaFoldDB" id="A0AAV1IXK5"/>
<dbReference type="InterPro" id="IPR036971">
    <property type="entry name" value="PDEase_catalytic_dom_sf"/>
</dbReference>
<dbReference type="GO" id="GO:0046872">
    <property type="term" value="F:metal ion binding"/>
    <property type="evidence" value="ECO:0007669"/>
    <property type="project" value="UniProtKB-KW"/>
</dbReference>
<proteinExistence type="predicted"/>
<dbReference type="PANTHER" id="PTHR11347">
    <property type="entry name" value="CYCLIC NUCLEOTIDE PHOSPHODIESTERASE"/>
    <property type="match status" value="1"/>
</dbReference>
<evidence type="ECO:0000313" key="5">
    <source>
        <dbReference type="Proteomes" id="UP001497472"/>
    </source>
</evidence>
<evidence type="ECO:0000256" key="1">
    <source>
        <dbReference type="ARBA" id="ARBA00022723"/>
    </source>
</evidence>
<evidence type="ECO:0000259" key="3">
    <source>
        <dbReference type="PROSITE" id="PS51845"/>
    </source>
</evidence>
<protein>
    <recommendedName>
        <fullName evidence="3">PDEase domain-containing protein</fullName>
    </recommendedName>
</protein>
<dbReference type="EMBL" id="CAVLEF010000003">
    <property type="protein sequence ID" value="CAK1541879.1"/>
    <property type="molecule type" value="Genomic_DNA"/>
</dbReference>
<dbReference type="GO" id="GO:0007165">
    <property type="term" value="P:signal transduction"/>
    <property type="evidence" value="ECO:0007669"/>
    <property type="project" value="InterPro"/>
</dbReference>
<accession>A0AAV1IXK5</accession>
<dbReference type="Pfam" id="PF00233">
    <property type="entry name" value="PDEase_I"/>
    <property type="match status" value="1"/>
</dbReference>
<keyword evidence="2" id="KW-0378">Hydrolase</keyword>